<dbReference type="EC" id="2.7.7.65" evidence="1"/>
<dbReference type="SUPFAM" id="SSF55073">
    <property type="entry name" value="Nucleotide cyclase"/>
    <property type="match status" value="1"/>
</dbReference>
<feature type="transmembrane region" description="Helical" evidence="3">
    <location>
        <begin position="64"/>
        <end position="81"/>
    </location>
</feature>
<feature type="transmembrane region" description="Helical" evidence="3">
    <location>
        <begin position="153"/>
        <end position="173"/>
    </location>
</feature>
<organism evidence="5 6">
    <name type="scientific">Pseudaquabacterium terrae</name>
    <dbReference type="NCBI Taxonomy" id="2732868"/>
    <lineage>
        <taxon>Bacteria</taxon>
        <taxon>Pseudomonadati</taxon>
        <taxon>Pseudomonadota</taxon>
        <taxon>Betaproteobacteria</taxon>
        <taxon>Burkholderiales</taxon>
        <taxon>Sphaerotilaceae</taxon>
        <taxon>Pseudaquabacterium</taxon>
    </lineage>
</organism>
<accession>A0ABX2EDA4</accession>
<dbReference type="Pfam" id="PF00990">
    <property type="entry name" value="GGDEF"/>
    <property type="match status" value="1"/>
</dbReference>
<dbReference type="InterPro" id="IPR043128">
    <property type="entry name" value="Rev_trsase/Diguanyl_cyclase"/>
</dbReference>
<evidence type="ECO:0000313" key="5">
    <source>
        <dbReference type="EMBL" id="NRF66073.1"/>
    </source>
</evidence>
<feature type="transmembrane region" description="Helical" evidence="3">
    <location>
        <begin position="6"/>
        <end position="31"/>
    </location>
</feature>
<keyword evidence="3" id="KW-0812">Transmembrane</keyword>
<comment type="catalytic activity">
    <reaction evidence="2">
        <text>2 GTP = 3',3'-c-di-GMP + 2 diphosphate</text>
        <dbReference type="Rhea" id="RHEA:24898"/>
        <dbReference type="ChEBI" id="CHEBI:33019"/>
        <dbReference type="ChEBI" id="CHEBI:37565"/>
        <dbReference type="ChEBI" id="CHEBI:58805"/>
        <dbReference type="EC" id="2.7.7.65"/>
    </reaction>
</comment>
<proteinExistence type="predicted"/>
<gene>
    <name evidence="5" type="ORF">HLB44_03620</name>
</gene>
<dbReference type="RefSeq" id="WP_173120672.1">
    <property type="nucleotide sequence ID" value="NZ_JABRWJ010000001.1"/>
</dbReference>
<dbReference type="PANTHER" id="PTHR45138:SF9">
    <property type="entry name" value="DIGUANYLATE CYCLASE DGCM-RELATED"/>
    <property type="match status" value="1"/>
</dbReference>
<feature type="domain" description="GGDEF" evidence="4">
    <location>
        <begin position="256"/>
        <end position="381"/>
    </location>
</feature>
<dbReference type="Gene3D" id="3.30.70.270">
    <property type="match status" value="1"/>
</dbReference>
<dbReference type="EMBL" id="JABRWJ010000001">
    <property type="protein sequence ID" value="NRF66073.1"/>
    <property type="molecule type" value="Genomic_DNA"/>
</dbReference>
<reference evidence="5 6" key="1">
    <citation type="submission" date="2020-05" db="EMBL/GenBank/DDBJ databases">
        <title>Aquincola sp. isolate from soil.</title>
        <authorList>
            <person name="Han J."/>
            <person name="Kim D.-U."/>
        </authorList>
    </citation>
    <scope>NUCLEOTIDE SEQUENCE [LARGE SCALE GENOMIC DNA]</scope>
    <source>
        <strain evidence="5 6">S2</strain>
    </source>
</reference>
<comment type="caution">
    <text evidence="5">The sequence shown here is derived from an EMBL/GenBank/DDBJ whole genome shotgun (WGS) entry which is preliminary data.</text>
</comment>
<dbReference type="CDD" id="cd01949">
    <property type="entry name" value="GGDEF"/>
    <property type="match status" value="1"/>
</dbReference>
<dbReference type="SMART" id="SM00267">
    <property type="entry name" value="GGDEF"/>
    <property type="match status" value="1"/>
</dbReference>
<evidence type="ECO:0000313" key="6">
    <source>
        <dbReference type="Proteomes" id="UP000737171"/>
    </source>
</evidence>
<keyword evidence="6" id="KW-1185">Reference proteome</keyword>
<dbReference type="InterPro" id="IPR000160">
    <property type="entry name" value="GGDEF_dom"/>
</dbReference>
<evidence type="ECO:0000256" key="3">
    <source>
        <dbReference type="SAM" id="Phobius"/>
    </source>
</evidence>
<dbReference type="PANTHER" id="PTHR45138">
    <property type="entry name" value="REGULATORY COMPONENTS OF SENSORY TRANSDUCTION SYSTEM"/>
    <property type="match status" value="1"/>
</dbReference>
<dbReference type="Proteomes" id="UP000737171">
    <property type="component" value="Unassembled WGS sequence"/>
</dbReference>
<keyword evidence="3" id="KW-0472">Membrane</keyword>
<feature type="transmembrane region" description="Helical" evidence="3">
    <location>
        <begin position="38"/>
        <end position="58"/>
    </location>
</feature>
<protein>
    <recommendedName>
        <fullName evidence="1">diguanylate cyclase</fullName>
        <ecNumber evidence="1">2.7.7.65</ecNumber>
    </recommendedName>
</protein>
<dbReference type="InterPro" id="IPR029787">
    <property type="entry name" value="Nucleotide_cyclase"/>
</dbReference>
<feature type="transmembrane region" description="Helical" evidence="3">
    <location>
        <begin position="193"/>
        <end position="214"/>
    </location>
</feature>
<evidence type="ECO:0000259" key="4">
    <source>
        <dbReference type="PROSITE" id="PS50887"/>
    </source>
</evidence>
<keyword evidence="3" id="KW-1133">Transmembrane helix</keyword>
<sequence>MTEPAFAPLQWLVACQMGLYGLVWAFVGLLLRDTRRPLMHWGAFFAMLGFGLALASGRDEPRHWLYYNGANVVSIVAFALMRRGTEMFMKVERHDREQLAMLAPVIALIVAAGPADHWATLRIVLSYAAQAYTVLRTMVTIREALATEFGRPTMLAIVVPGGLIGVVLALLGLNQALQWAQPIEMLRGFPSALVLMGTYLGGCALLTFSFMVMIMQRLIATLREASVRDALTGLHNRRAMTEALGRQWQRHRRTQSPLAVVAIDLDHFKRINDTLGQTAGDSVLVHLSNLLQNHVRAEDIVGRVGGEEFLLLLPDTEPQQATALAERLRVLVRAEALGTTISVGVALAHSVDKDPESLIARADAALYRAKEAGRNRVEVAD</sequence>
<dbReference type="PROSITE" id="PS50887">
    <property type="entry name" value="GGDEF"/>
    <property type="match status" value="1"/>
</dbReference>
<dbReference type="NCBIfam" id="TIGR00254">
    <property type="entry name" value="GGDEF"/>
    <property type="match status" value="1"/>
</dbReference>
<dbReference type="InterPro" id="IPR050469">
    <property type="entry name" value="Diguanylate_Cyclase"/>
</dbReference>
<evidence type="ECO:0000256" key="1">
    <source>
        <dbReference type="ARBA" id="ARBA00012528"/>
    </source>
</evidence>
<evidence type="ECO:0000256" key="2">
    <source>
        <dbReference type="ARBA" id="ARBA00034247"/>
    </source>
</evidence>
<name>A0ABX2EDA4_9BURK</name>